<evidence type="ECO:0000256" key="2">
    <source>
        <dbReference type="SAM" id="SignalP"/>
    </source>
</evidence>
<dbReference type="Pfam" id="PF11006">
    <property type="entry name" value="DUF2845"/>
    <property type="match status" value="1"/>
</dbReference>
<evidence type="ECO:0000256" key="1">
    <source>
        <dbReference type="SAM" id="MobiDB-lite"/>
    </source>
</evidence>
<comment type="caution">
    <text evidence="3">The sequence shown here is derived from an EMBL/GenBank/DDBJ whole genome shotgun (WGS) entry which is preliminary data.</text>
</comment>
<name>A0ABS2KMP5_9GAMM</name>
<feature type="signal peptide" evidence="2">
    <location>
        <begin position="1"/>
        <end position="19"/>
    </location>
</feature>
<feature type="region of interest" description="Disordered" evidence="1">
    <location>
        <begin position="43"/>
        <end position="88"/>
    </location>
</feature>
<evidence type="ECO:0000313" key="4">
    <source>
        <dbReference type="Proteomes" id="UP001430193"/>
    </source>
</evidence>
<sequence length="113" mass="12094">MRRYLVVVVLLMCCASAHALESLRVGNQLLVVGDSAARVKALMGNPSVRAKGGSGKSSSGKRSSKSSGKGKKATAQKQDAKDKGEKWQYRRDGHTTIFTIVGGKIAHIEDLPR</sequence>
<feature type="chain" id="PRO_5046777547" evidence="2">
    <location>
        <begin position="20"/>
        <end position="113"/>
    </location>
</feature>
<evidence type="ECO:0000313" key="3">
    <source>
        <dbReference type="EMBL" id="MBM7132421.1"/>
    </source>
</evidence>
<dbReference type="Proteomes" id="UP001430193">
    <property type="component" value="Unassembled WGS sequence"/>
</dbReference>
<keyword evidence="4" id="KW-1185">Reference proteome</keyword>
<protein>
    <submittedName>
        <fullName evidence="3">DUF2845 domain-containing protein</fullName>
    </submittedName>
</protein>
<dbReference type="InterPro" id="IPR021268">
    <property type="entry name" value="DUF2845"/>
</dbReference>
<accession>A0ABS2KMP5</accession>
<dbReference type="RefSeq" id="WP_204633925.1">
    <property type="nucleotide sequence ID" value="NZ_BSOC01000001.1"/>
</dbReference>
<feature type="compositionally biased region" description="Basic and acidic residues" evidence="1">
    <location>
        <begin position="78"/>
        <end position="88"/>
    </location>
</feature>
<reference evidence="3" key="1">
    <citation type="submission" date="2020-10" db="EMBL/GenBank/DDBJ databases">
        <title>Phylogeny of dyella-like bacteria.</title>
        <authorList>
            <person name="Fu J."/>
        </authorList>
    </citation>
    <scope>NUCLEOTIDE SEQUENCE</scope>
    <source>
        <strain evidence="3">DHON07</strain>
    </source>
</reference>
<organism evidence="3 4">
    <name type="scientific">Dyella mobilis</name>
    <dbReference type="NCBI Taxonomy" id="1849582"/>
    <lineage>
        <taxon>Bacteria</taxon>
        <taxon>Pseudomonadati</taxon>
        <taxon>Pseudomonadota</taxon>
        <taxon>Gammaproteobacteria</taxon>
        <taxon>Lysobacterales</taxon>
        <taxon>Rhodanobacteraceae</taxon>
        <taxon>Dyella</taxon>
    </lineage>
</organism>
<feature type="compositionally biased region" description="Basic residues" evidence="1">
    <location>
        <begin position="62"/>
        <end position="74"/>
    </location>
</feature>
<gene>
    <name evidence="3" type="ORF">ISS99_23055</name>
</gene>
<keyword evidence="2" id="KW-0732">Signal</keyword>
<proteinExistence type="predicted"/>
<dbReference type="EMBL" id="JADIKF010000040">
    <property type="protein sequence ID" value="MBM7132421.1"/>
    <property type="molecule type" value="Genomic_DNA"/>
</dbReference>